<organism evidence="2 3">
    <name type="scientific">Pseudarthrobacter siccitolerans</name>
    <dbReference type="NCBI Taxonomy" id="861266"/>
    <lineage>
        <taxon>Bacteria</taxon>
        <taxon>Bacillati</taxon>
        <taxon>Actinomycetota</taxon>
        <taxon>Actinomycetes</taxon>
        <taxon>Micrococcales</taxon>
        <taxon>Micrococcaceae</taxon>
        <taxon>Pseudarthrobacter</taxon>
    </lineage>
</organism>
<keyword evidence="3" id="KW-1185">Reference proteome</keyword>
<protein>
    <submittedName>
        <fullName evidence="2">Uncharacterized protein</fullName>
    </submittedName>
</protein>
<proteinExistence type="predicted"/>
<dbReference type="Proteomes" id="UP001236806">
    <property type="component" value="Unassembled WGS sequence"/>
</dbReference>
<feature type="region of interest" description="Disordered" evidence="1">
    <location>
        <begin position="42"/>
        <end position="62"/>
    </location>
</feature>
<accession>A0ABU0PKD4</accession>
<name>A0ABU0PKD4_9MICC</name>
<evidence type="ECO:0000313" key="3">
    <source>
        <dbReference type="Proteomes" id="UP001236806"/>
    </source>
</evidence>
<reference evidence="2 3" key="1">
    <citation type="submission" date="2023-07" db="EMBL/GenBank/DDBJ databases">
        <title>Comparative genomics of wheat-associated soil bacteria to identify genetic determinants of phenazine resistance.</title>
        <authorList>
            <person name="Mouncey N."/>
        </authorList>
    </citation>
    <scope>NUCLEOTIDE SEQUENCE [LARGE SCALE GENOMIC DNA]</scope>
    <source>
        <strain evidence="2 3">W1I3</strain>
    </source>
</reference>
<comment type="caution">
    <text evidence="2">The sequence shown here is derived from an EMBL/GenBank/DDBJ whole genome shotgun (WGS) entry which is preliminary data.</text>
</comment>
<gene>
    <name evidence="2" type="ORF">QFZ36_001988</name>
</gene>
<evidence type="ECO:0000313" key="2">
    <source>
        <dbReference type="EMBL" id="MDQ0674427.1"/>
    </source>
</evidence>
<sequence>MTHRNDQESILRLNSNGKEHVDIRLESSSPVTVRLHLDGGCNCQHGTENRPGSYVDSDLGVR</sequence>
<evidence type="ECO:0000256" key="1">
    <source>
        <dbReference type="SAM" id="MobiDB-lite"/>
    </source>
</evidence>
<dbReference type="EMBL" id="JAUSXB010000001">
    <property type="protein sequence ID" value="MDQ0674427.1"/>
    <property type="molecule type" value="Genomic_DNA"/>
</dbReference>